<dbReference type="EMBL" id="UZAN01042770">
    <property type="protein sequence ID" value="VDP76747.1"/>
    <property type="molecule type" value="Genomic_DNA"/>
</dbReference>
<feature type="region of interest" description="Disordered" evidence="1">
    <location>
        <begin position="243"/>
        <end position="267"/>
    </location>
</feature>
<feature type="compositionally biased region" description="Polar residues" evidence="1">
    <location>
        <begin position="250"/>
        <end position="261"/>
    </location>
</feature>
<sequence length="938" mass="101754">MPNKPSTSSTKSTDANKLPVEVTPSSPAPVMKQDSSRQEGLMLNILEAIEPQSSKAADTVCKSNADRLLNGKNLQSSRPNRYKRRLSPSTSEPRAKHSASGMRSNQNSRTSNFTRQPNHGSKPTCFSSPSNQSSRPTVFTPQPDQAKNTTVLSQQHVKPMEPGAEGEVKNMQEALVISQELEVLRQKQIELESQLNTIQTQLNEFDIGRLFYRPVPCQVCMVFTVDLFSPQSEFSRVRLVRSESDEDDNCSNVSTSVPEQPSHSRRPLISTNAPTIAPVNLTQAFSTIPPVHASQQWPTSVFPLVNPPEHQKHAPIPNSAMNSTISFATPPSTSLIQTRTKNPSSTLTPTMNHNPLIHPARQSETHHPSQTKVVPPIPSAPTSGSETATIPNSTHPSSVPNLFSRPTSDVPGGPPGVDLERLALIRQALQSPDSWQFTFEDVDRMLQQAAAKASAKQQAQTDNCTTGLQLPTVQSNEPTRLITSNPATSTSQSPVHRPPICVKGEPIVNTNPPASACTTLSVPPDHPILKPTEPCTSSSSSFDSSEDELPTHRPAQPKVKRLVKPDPTHAHSTLKDAPGPTTNHPLSRSSSNPPPEMPTITKDLVKYGEFHAFDGQTTAVIDMVVHPSSWSIFIGGQSGAVAQFDLKTHVCIRRIATKDASVTQMALEPSERSLFVGYYDNCLAEFDTRTGALLFEKYFAQRIVAIAVPPLRDVSFLYFGMSNGDILRHDIGSRSVSVLYDRSLNCSDSNGQAHPTVGISSMAIVQSGARLLLIVGDQERNLIIHAASDGSTISVVRSAPHKGPPQGIKRLPFGSLFCAYSERAVRVHNWRTGTGVMTLQTSKVTSSCVTERYLALGDSEGTHNGLPHGRPMKVYFATSRAAITSLVGCGEALIAGSLDGTVTTIWVNEPANNHICLVCSVASTPNNAVYTRRTYDNF</sequence>
<name>A0A3P8FKD8_9TREM</name>
<feature type="compositionally biased region" description="Polar residues" evidence="1">
    <location>
        <begin position="101"/>
        <end position="149"/>
    </location>
</feature>
<keyword evidence="3" id="KW-1185">Reference proteome</keyword>
<organism evidence="2 3">
    <name type="scientific">Echinostoma caproni</name>
    <dbReference type="NCBI Taxonomy" id="27848"/>
    <lineage>
        <taxon>Eukaryota</taxon>
        <taxon>Metazoa</taxon>
        <taxon>Spiralia</taxon>
        <taxon>Lophotrochozoa</taxon>
        <taxon>Platyhelminthes</taxon>
        <taxon>Trematoda</taxon>
        <taxon>Digenea</taxon>
        <taxon>Plagiorchiida</taxon>
        <taxon>Echinostomata</taxon>
        <taxon>Echinostomatoidea</taxon>
        <taxon>Echinostomatidae</taxon>
        <taxon>Echinostoma</taxon>
    </lineage>
</organism>
<dbReference type="AlphaFoldDB" id="A0A3P8FKD8"/>
<gene>
    <name evidence="2" type="ORF">ECPE_LOCUS5866</name>
</gene>
<feature type="region of interest" description="Disordered" evidence="1">
    <location>
        <begin position="1"/>
        <end position="149"/>
    </location>
</feature>
<reference evidence="2 3" key="1">
    <citation type="submission" date="2018-11" db="EMBL/GenBank/DDBJ databases">
        <authorList>
            <consortium name="Pathogen Informatics"/>
        </authorList>
    </citation>
    <scope>NUCLEOTIDE SEQUENCE [LARGE SCALE GENOMIC DNA]</scope>
    <source>
        <strain evidence="2 3">Egypt</strain>
    </source>
</reference>
<feature type="compositionally biased region" description="Polar residues" evidence="1">
    <location>
        <begin position="580"/>
        <end position="591"/>
    </location>
</feature>
<dbReference type="OrthoDB" id="10002522at2759"/>
<feature type="region of interest" description="Disordered" evidence="1">
    <location>
        <begin position="515"/>
        <end position="597"/>
    </location>
</feature>
<dbReference type="SUPFAM" id="SSF50978">
    <property type="entry name" value="WD40 repeat-like"/>
    <property type="match status" value="1"/>
</dbReference>
<evidence type="ECO:0000256" key="1">
    <source>
        <dbReference type="SAM" id="MobiDB-lite"/>
    </source>
</evidence>
<dbReference type="InterPro" id="IPR036322">
    <property type="entry name" value="WD40_repeat_dom_sf"/>
</dbReference>
<feature type="compositionally biased region" description="Polar residues" evidence="1">
    <location>
        <begin position="380"/>
        <end position="407"/>
    </location>
</feature>
<dbReference type="Proteomes" id="UP000272942">
    <property type="component" value="Unassembled WGS sequence"/>
</dbReference>
<dbReference type="InterPro" id="IPR015943">
    <property type="entry name" value="WD40/YVTN_repeat-like_dom_sf"/>
</dbReference>
<feature type="compositionally biased region" description="Low complexity" evidence="1">
    <location>
        <begin position="1"/>
        <end position="13"/>
    </location>
</feature>
<evidence type="ECO:0000313" key="2">
    <source>
        <dbReference type="EMBL" id="VDP76747.1"/>
    </source>
</evidence>
<feature type="compositionally biased region" description="Polar residues" evidence="1">
    <location>
        <begin position="330"/>
        <end position="353"/>
    </location>
</feature>
<evidence type="ECO:0000313" key="3">
    <source>
        <dbReference type="Proteomes" id="UP000272942"/>
    </source>
</evidence>
<dbReference type="Gene3D" id="2.130.10.10">
    <property type="entry name" value="YVTN repeat-like/Quinoprotein amine dehydrogenase"/>
    <property type="match status" value="2"/>
</dbReference>
<protein>
    <submittedName>
        <fullName evidence="2">Uncharacterized protein</fullName>
    </submittedName>
</protein>
<proteinExistence type="predicted"/>
<accession>A0A3P8FKD8</accession>
<feature type="region of interest" description="Disordered" evidence="1">
    <location>
        <begin position="330"/>
        <end position="416"/>
    </location>
</feature>